<dbReference type="PROSITE" id="PS50103">
    <property type="entry name" value="ZF_C3H1"/>
    <property type="match status" value="5"/>
</dbReference>
<dbReference type="AlphaFoldDB" id="A0AAV1DZE8"/>
<name>A0AAV1DZE8_OLDCO</name>
<feature type="zinc finger region" description="C3H1-type" evidence="5">
    <location>
        <begin position="477"/>
        <end position="505"/>
    </location>
</feature>
<evidence type="ECO:0000259" key="7">
    <source>
        <dbReference type="PROSITE" id="PS50103"/>
    </source>
</evidence>
<proteinExistence type="predicted"/>
<evidence type="ECO:0000256" key="1">
    <source>
        <dbReference type="ARBA" id="ARBA00022723"/>
    </source>
</evidence>
<evidence type="ECO:0000256" key="3">
    <source>
        <dbReference type="ARBA" id="ARBA00022833"/>
    </source>
</evidence>
<evidence type="ECO:0000313" key="8">
    <source>
        <dbReference type="EMBL" id="CAI9112098.1"/>
    </source>
</evidence>
<feature type="zinc finger region" description="C3H1-type" evidence="5">
    <location>
        <begin position="209"/>
        <end position="237"/>
    </location>
</feature>
<dbReference type="Proteomes" id="UP001161247">
    <property type="component" value="Chromosome 7"/>
</dbReference>
<feature type="domain" description="C3H1-type" evidence="7">
    <location>
        <begin position="303"/>
        <end position="331"/>
    </location>
</feature>
<evidence type="ECO:0000256" key="2">
    <source>
        <dbReference type="ARBA" id="ARBA00022771"/>
    </source>
</evidence>
<dbReference type="SMART" id="SM00356">
    <property type="entry name" value="ZnF_C3H1"/>
    <property type="match status" value="5"/>
</dbReference>
<evidence type="ECO:0000256" key="5">
    <source>
        <dbReference type="PROSITE-ProRule" id="PRU00723"/>
    </source>
</evidence>
<reference evidence="8" key="1">
    <citation type="submission" date="2023-03" db="EMBL/GenBank/DDBJ databases">
        <authorList>
            <person name="Julca I."/>
        </authorList>
    </citation>
    <scope>NUCLEOTIDE SEQUENCE</scope>
</reference>
<dbReference type="SUPFAM" id="SSF90229">
    <property type="entry name" value="CCCH zinc finger"/>
    <property type="match status" value="4"/>
</dbReference>
<dbReference type="GO" id="GO:0003729">
    <property type="term" value="F:mRNA binding"/>
    <property type="evidence" value="ECO:0007669"/>
    <property type="project" value="TreeGrafter"/>
</dbReference>
<evidence type="ECO:0000256" key="6">
    <source>
        <dbReference type="SAM" id="MobiDB-lite"/>
    </source>
</evidence>
<feature type="zinc finger region" description="C3H1-type" evidence="5">
    <location>
        <begin position="257"/>
        <end position="285"/>
    </location>
</feature>
<organism evidence="8 9">
    <name type="scientific">Oldenlandia corymbosa var. corymbosa</name>
    <dbReference type="NCBI Taxonomy" id="529605"/>
    <lineage>
        <taxon>Eukaryota</taxon>
        <taxon>Viridiplantae</taxon>
        <taxon>Streptophyta</taxon>
        <taxon>Embryophyta</taxon>
        <taxon>Tracheophyta</taxon>
        <taxon>Spermatophyta</taxon>
        <taxon>Magnoliopsida</taxon>
        <taxon>eudicotyledons</taxon>
        <taxon>Gunneridae</taxon>
        <taxon>Pentapetalae</taxon>
        <taxon>asterids</taxon>
        <taxon>lamiids</taxon>
        <taxon>Gentianales</taxon>
        <taxon>Rubiaceae</taxon>
        <taxon>Rubioideae</taxon>
        <taxon>Spermacoceae</taxon>
        <taxon>Hedyotis-Oldenlandia complex</taxon>
        <taxon>Oldenlandia</taxon>
    </lineage>
</organism>
<dbReference type="PANTHER" id="PTHR12506">
    <property type="entry name" value="PROTEIN PHOSPHATASE RELATED"/>
    <property type="match status" value="1"/>
</dbReference>
<feature type="region of interest" description="Disordered" evidence="6">
    <location>
        <begin position="149"/>
        <end position="198"/>
    </location>
</feature>
<evidence type="ECO:0000256" key="4">
    <source>
        <dbReference type="ARBA" id="ARBA00023125"/>
    </source>
</evidence>
<dbReference type="InterPro" id="IPR050974">
    <property type="entry name" value="Plant_ZF_CCCH"/>
</dbReference>
<dbReference type="EMBL" id="OX459124">
    <property type="protein sequence ID" value="CAI9112098.1"/>
    <property type="molecule type" value="Genomic_DNA"/>
</dbReference>
<dbReference type="InterPro" id="IPR000571">
    <property type="entry name" value="Znf_CCCH"/>
</dbReference>
<evidence type="ECO:0000313" key="9">
    <source>
        <dbReference type="Proteomes" id="UP001161247"/>
    </source>
</evidence>
<protein>
    <submittedName>
        <fullName evidence="8">OLC1v1012478C1</fullName>
    </submittedName>
</protein>
<feature type="region of interest" description="Disordered" evidence="6">
    <location>
        <begin position="235"/>
        <end position="255"/>
    </location>
</feature>
<keyword evidence="9" id="KW-1185">Reference proteome</keyword>
<feature type="zinc finger region" description="C3H1-type" evidence="5">
    <location>
        <begin position="303"/>
        <end position="331"/>
    </location>
</feature>
<accession>A0AAV1DZE8</accession>
<dbReference type="Gene3D" id="4.10.1000.10">
    <property type="entry name" value="Zinc finger, CCCH-type"/>
    <property type="match status" value="2"/>
</dbReference>
<gene>
    <name evidence="8" type="ORF">OLC1_LOCUS19352</name>
</gene>
<dbReference type="PANTHER" id="PTHR12506:SF20">
    <property type="entry name" value="ZINC FINGER CCCH DOMAIN-CONTAINING PROTEIN 67"/>
    <property type="match status" value="1"/>
</dbReference>
<dbReference type="Pfam" id="PF00642">
    <property type="entry name" value="zf-CCCH"/>
    <property type="match status" value="5"/>
</dbReference>
<feature type="compositionally biased region" description="Basic and acidic residues" evidence="6">
    <location>
        <begin position="171"/>
        <end position="188"/>
    </location>
</feature>
<dbReference type="GO" id="GO:0008270">
    <property type="term" value="F:zinc ion binding"/>
    <property type="evidence" value="ECO:0007669"/>
    <property type="project" value="UniProtKB-KW"/>
</dbReference>
<feature type="compositionally biased region" description="Basic and acidic residues" evidence="6">
    <location>
        <begin position="244"/>
        <end position="255"/>
    </location>
</feature>
<feature type="domain" description="C3H1-type" evidence="7">
    <location>
        <begin position="209"/>
        <end position="237"/>
    </location>
</feature>
<feature type="domain" description="C3H1-type" evidence="7">
    <location>
        <begin position="477"/>
        <end position="505"/>
    </location>
</feature>
<dbReference type="Gene3D" id="2.30.30.1190">
    <property type="match status" value="1"/>
</dbReference>
<dbReference type="InterPro" id="IPR036855">
    <property type="entry name" value="Znf_CCCH_sf"/>
</dbReference>
<sequence>MKRVIDTLKVLVKGMDAMSKDGPEALGKTIRDESRRIKESDATLSAEQTLYNFVPPGIVDKVEATHEMNQKQQQPTSDLDYQNALDEEIRQVIYKESLSEAVMNLALEEVQQNSNGRGGNVGSLYFYGVDAKSEIGMVEAMGVNGKVLEGSEGERSRSGNDSAVSGQYGHDGAEAEGKGEDEGNDKTGENGSFGGNGNFSKKQFQYPVRIDAEDCPFYMKTGNCKFGMNCKFNHPPKRRNQVGTRDRSKTRTEDLDRGPHTECKYYLTSGGCKFGNSCKYSHNKGRSSVSPILEFNFLGLPIRLGERECPYYMRTGSCKYGSNCKFNHPDPTPAAGNDLASGFGNIGSIKLQGASQPTDISWSSSSVILPQSPTVPLDSDWNGYQAPSYPASSDGSLPTPPAFAMNNMGMETKLFTSHHLQPIPVNEFPQRPGQPDCSYFLRTGDCKYKATCRFNHPKPQSSQPLPCVLSEKGLPLRPDQSICSFYNRYGICKFGPACKFNHPENWDNSSPDVVGLSRSEMEAGFP</sequence>
<keyword evidence="2 5" id="KW-0863">Zinc-finger</keyword>
<keyword evidence="1 5" id="KW-0479">Metal-binding</keyword>
<keyword evidence="4" id="KW-0238">DNA-binding</keyword>
<dbReference type="GO" id="GO:0003677">
    <property type="term" value="F:DNA binding"/>
    <property type="evidence" value="ECO:0007669"/>
    <property type="project" value="UniProtKB-KW"/>
</dbReference>
<keyword evidence="3 5" id="KW-0862">Zinc</keyword>
<feature type="domain" description="C3H1-type" evidence="7">
    <location>
        <begin position="257"/>
        <end position="285"/>
    </location>
</feature>
<feature type="domain" description="C3H1-type" evidence="7">
    <location>
        <begin position="431"/>
        <end position="459"/>
    </location>
</feature>
<feature type="zinc finger region" description="C3H1-type" evidence="5">
    <location>
        <begin position="431"/>
        <end position="459"/>
    </location>
</feature>